<dbReference type="RefSeq" id="WP_204843806.1">
    <property type="nucleotide sequence ID" value="NZ_JAFBCL010000001.1"/>
</dbReference>
<organism evidence="3 4">
    <name type="scientific">Saccharothrix algeriensis</name>
    <dbReference type="NCBI Taxonomy" id="173560"/>
    <lineage>
        <taxon>Bacteria</taxon>
        <taxon>Bacillati</taxon>
        <taxon>Actinomycetota</taxon>
        <taxon>Actinomycetes</taxon>
        <taxon>Pseudonocardiales</taxon>
        <taxon>Pseudonocardiaceae</taxon>
        <taxon>Saccharothrix</taxon>
    </lineage>
</organism>
<keyword evidence="1" id="KW-0812">Transmembrane</keyword>
<protein>
    <submittedName>
        <fullName evidence="2">Membrane protein YdfJ with MMPL/SSD domain</fullName>
    </submittedName>
</protein>
<feature type="transmembrane region" description="Helical" evidence="1">
    <location>
        <begin position="12"/>
        <end position="34"/>
    </location>
</feature>
<reference evidence="2 5" key="1">
    <citation type="submission" date="2021-01" db="EMBL/GenBank/DDBJ databases">
        <title>Sequencing the genomes of 1000 actinobacteria strains.</title>
        <authorList>
            <person name="Klenk H.-P."/>
        </authorList>
    </citation>
    <scope>NUCLEOTIDE SEQUENCE [LARGE SCALE GENOMIC DNA]</scope>
    <source>
        <strain evidence="2 5">DSM 44581</strain>
    </source>
</reference>
<dbReference type="PROSITE" id="PS51257">
    <property type="entry name" value="PROKAR_LIPOPROTEIN"/>
    <property type="match status" value="1"/>
</dbReference>
<dbReference type="EMBL" id="CP072788">
    <property type="protein sequence ID" value="QTR01729.1"/>
    <property type="molecule type" value="Genomic_DNA"/>
</dbReference>
<proteinExistence type="predicted"/>
<evidence type="ECO:0000313" key="4">
    <source>
        <dbReference type="Proteomes" id="UP000671828"/>
    </source>
</evidence>
<keyword evidence="1" id="KW-0472">Membrane</keyword>
<gene>
    <name evidence="3" type="ORF">J7S33_20770</name>
    <name evidence="2" type="ORF">JOE68_004007</name>
</gene>
<dbReference type="AlphaFoldDB" id="A0A8T8HTN8"/>
<dbReference type="Proteomes" id="UP001195724">
    <property type="component" value="Unassembled WGS sequence"/>
</dbReference>
<accession>A0A8T8HTN8</accession>
<sequence>MVEGGRLVEPALVPAVLALLLIAGTGIFLLACRWSADEPWPAADARRLARLRRAAPWVVGASAAVVVLNLVLVAIPG</sequence>
<dbReference type="Proteomes" id="UP000671828">
    <property type="component" value="Chromosome"/>
</dbReference>
<evidence type="ECO:0000256" key="1">
    <source>
        <dbReference type="SAM" id="Phobius"/>
    </source>
</evidence>
<evidence type="ECO:0000313" key="3">
    <source>
        <dbReference type="EMBL" id="QTR01729.1"/>
    </source>
</evidence>
<reference evidence="3" key="2">
    <citation type="submission" date="2021-04" db="EMBL/GenBank/DDBJ databases">
        <title>Saccharothrix algeriensis WGS.</title>
        <authorList>
            <person name="Stuskova K."/>
            <person name="Hakalova E."/>
            <person name="Tebbal A.B."/>
            <person name="Eichmeier A."/>
        </authorList>
    </citation>
    <scope>NUCLEOTIDE SEQUENCE</scope>
    <source>
        <strain evidence="3">NRRL B-24137</strain>
    </source>
</reference>
<evidence type="ECO:0000313" key="2">
    <source>
        <dbReference type="EMBL" id="MBM7813142.1"/>
    </source>
</evidence>
<keyword evidence="5" id="KW-1185">Reference proteome</keyword>
<evidence type="ECO:0000313" key="5">
    <source>
        <dbReference type="Proteomes" id="UP001195724"/>
    </source>
</evidence>
<keyword evidence="1" id="KW-1133">Transmembrane helix</keyword>
<name>A0A8T8HTN8_9PSEU</name>
<feature type="transmembrane region" description="Helical" evidence="1">
    <location>
        <begin position="54"/>
        <end position="75"/>
    </location>
</feature>
<dbReference type="EMBL" id="JAFBCL010000001">
    <property type="protein sequence ID" value="MBM7813142.1"/>
    <property type="molecule type" value="Genomic_DNA"/>
</dbReference>